<dbReference type="Gene3D" id="2.60.120.330">
    <property type="entry name" value="B-lactam Antibiotic, Isopenicillin N Synthase, Chain"/>
    <property type="match status" value="4"/>
</dbReference>
<name>A0A4Y1RYK4_PRUDU</name>
<proteinExistence type="predicted"/>
<evidence type="ECO:0000256" key="2">
    <source>
        <dbReference type="ARBA" id="ARBA00023004"/>
    </source>
</evidence>
<keyword evidence="2" id="KW-0408">Iron</keyword>
<dbReference type="SUPFAM" id="SSF51197">
    <property type="entry name" value="Clavaminate synthase-like"/>
    <property type="match status" value="4"/>
</dbReference>
<dbReference type="PANTHER" id="PTHR47990">
    <property type="entry name" value="2-OXOGLUTARATE (2OG) AND FE(II)-DEPENDENT OXYGENASE SUPERFAMILY PROTEIN-RELATED"/>
    <property type="match status" value="1"/>
</dbReference>
<sequence>MGKIEEVAKTFFELPAEEKKKVKRDMVNALGYHDGENTKNVRDWKEVFDFLVEDETLVPASPEPDDKELRKLTNQWPQYPPEFREVCQEYVRAVEKLAYKLLGLIALGLDQPENRFNDYFKDQQTSLVRFNHYPPCPFPHLALGVGRHKDAGALTVLAQDDVGGLEVKRKSDGEWIPVTPTPNAYIINVGDIVQVWSNDKYESVEHRVVVNSEKERFSVPFFFFPAHHVMVKPLEELLSDENPAKYREYNWGKFYATRNRSDFKKQEVENIQIHHFRSPAMGEVDPAFIQDPDHRPKLSITEVEGIPLIDLTPIISPDSISDPKAIEVVVREIGNACRDWGFFQVINHGVVLDKLRKIETAARKFFALPLEEKRKIRRGEKSVLGYYDSERTKNVRDWKEVFDFTVEEPTLVPASPDPEDKEETEWYNQWPEHPPELREVCEEYAREVEKLALKLMGLIALSLGLPENRFSSYFKDQTTSIRLNHYPACPSPQLALGVGRHKDGGALTVLAQDDVGGLEVRRKTDGAWIRVKPTPNAYIINVGDSIQVWTNEKYQSVEHRVMVNSEKERFSIPYFLNPSHYTIIKPLEELINEQNLAKYRPYSWGKFMTNRKLSNFKKLNVENIQIHHFRRKTDGEWIRVKPTPNAYVINVGDSLQVWSNDIYHSVEHRAMVNSEKKRFSIAYSLKPSHYTLIKPLEELISEENPAKYRPYNWGKFMTHRKLTNFKKLNVENIQIHHFGPKLSITEAEGIPLIDLSPLISTPNSISDPIAIEGVVREIGNACRDWGFFQVINHGVSLDKLLKIEAVARKFFALPLEEKRKIMRDEKNILGYYDSERTKNVRDWKELFDFTVKEPTLHALSRVVCEEYGREVEQLALKLMGLIALSLGLPEDRFTSYFKEQTSFIRLNHYPPCPSPELTLGVGRHKDGGALTVLAQDDVGGLEVKRKTDGEWIWVKPTPNAYVINVGDSIQVPLFKLDINLLMCSKHFEICYQHKVWSNERYHSVEHRAMVNSEKERFSMPFFLNPAHYTIIKPLEELTNEENPAKYKPYSWGKFFAHRQLSNYKKLNVENIQIHHFRVSE</sequence>
<feature type="domain" description="Fe2OG dioxygenase" evidence="3">
    <location>
        <begin position="124"/>
        <end position="225"/>
    </location>
</feature>
<dbReference type="InterPro" id="IPR050231">
    <property type="entry name" value="Iron_ascorbate_oxido_reductase"/>
</dbReference>
<feature type="domain" description="Fe2OG dioxygenase" evidence="3">
    <location>
        <begin position="900"/>
        <end position="1025"/>
    </location>
</feature>
<dbReference type="PROSITE" id="PS51471">
    <property type="entry name" value="FE2OG_OXY"/>
    <property type="match status" value="3"/>
</dbReference>
<evidence type="ECO:0000313" key="4">
    <source>
        <dbReference type="EMBL" id="BBH09504.1"/>
    </source>
</evidence>
<dbReference type="Pfam" id="PF03171">
    <property type="entry name" value="2OG-FeII_Oxy"/>
    <property type="match status" value="4"/>
</dbReference>
<accession>A0A4Y1RYK4</accession>
<reference evidence="4" key="1">
    <citation type="journal article" date="2019" name="Science">
        <title>Mutation of a bHLH transcription factor allowed almond domestication.</title>
        <authorList>
            <person name="Sanchez-Perez R."/>
            <person name="Pavan S."/>
            <person name="Mazzeo R."/>
            <person name="Moldovan C."/>
            <person name="Aiese Cigliano R."/>
            <person name="Del Cueto J."/>
            <person name="Ricciardi F."/>
            <person name="Lotti C."/>
            <person name="Ricciardi L."/>
            <person name="Dicenta F."/>
            <person name="Lopez-Marques R.L."/>
            <person name="Lindberg Moller B."/>
        </authorList>
    </citation>
    <scope>NUCLEOTIDE SEQUENCE</scope>
</reference>
<dbReference type="Pfam" id="PF14226">
    <property type="entry name" value="DIOX_N"/>
    <property type="match status" value="3"/>
</dbReference>
<keyword evidence="1" id="KW-0479">Metal-binding</keyword>
<dbReference type="InterPro" id="IPR044861">
    <property type="entry name" value="IPNS-like_FE2OG_OXY"/>
</dbReference>
<evidence type="ECO:0000259" key="3">
    <source>
        <dbReference type="PROSITE" id="PS51471"/>
    </source>
</evidence>
<protein>
    <submittedName>
        <fullName evidence="4">2-oxoglutarate and Fe(II)-dependent oxygenase superfamily protein</fullName>
    </submittedName>
</protein>
<dbReference type="InterPro" id="IPR026992">
    <property type="entry name" value="DIOX_N"/>
</dbReference>
<dbReference type="InterPro" id="IPR005123">
    <property type="entry name" value="Oxoglu/Fe-dep_dioxygenase_dom"/>
</dbReference>
<feature type="domain" description="Fe2OG dioxygenase" evidence="3">
    <location>
        <begin position="477"/>
        <end position="578"/>
    </location>
</feature>
<dbReference type="FunFam" id="2.60.120.330:FF:000012">
    <property type="entry name" value="Gibberellin 20 oxidase 1"/>
    <property type="match status" value="2"/>
</dbReference>
<dbReference type="AlphaFoldDB" id="A0A4Y1RYK4"/>
<gene>
    <name evidence="4" type="ORF">Prudu_022016</name>
</gene>
<dbReference type="PRINTS" id="PR00682">
    <property type="entry name" value="IPNSYNTHASE"/>
</dbReference>
<dbReference type="GO" id="GO:0046872">
    <property type="term" value="F:metal ion binding"/>
    <property type="evidence" value="ECO:0007669"/>
    <property type="project" value="UniProtKB-KW"/>
</dbReference>
<organism evidence="4">
    <name type="scientific">Prunus dulcis</name>
    <name type="common">Almond</name>
    <name type="synonym">Amygdalus dulcis</name>
    <dbReference type="NCBI Taxonomy" id="3755"/>
    <lineage>
        <taxon>Eukaryota</taxon>
        <taxon>Viridiplantae</taxon>
        <taxon>Streptophyta</taxon>
        <taxon>Embryophyta</taxon>
        <taxon>Tracheophyta</taxon>
        <taxon>Spermatophyta</taxon>
        <taxon>Magnoliopsida</taxon>
        <taxon>eudicotyledons</taxon>
        <taxon>Gunneridae</taxon>
        <taxon>Pentapetalae</taxon>
        <taxon>rosids</taxon>
        <taxon>fabids</taxon>
        <taxon>Rosales</taxon>
        <taxon>Rosaceae</taxon>
        <taxon>Amygdaloideae</taxon>
        <taxon>Amygdaleae</taxon>
        <taxon>Prunus</taxon>
    </lineage>
</organism>
<dbReference type="EMBL" id="AP019304">
    <property type="protein sequence ID" value="BBH09504.1"/>
    <property type="molecule type" value="Genomic_DNA"/>
</dbReference>
<dbReference type="InterPro" id="IPR027443">
    <property type="entry name" value="IPNS-like_sf"/>
</dbReference>
<evidence type="ECO:0000256" key="1">
    <source>
        <dbReference type="ARBA" id="ARBA00022723"/>
    </source>
</evidence>